<proteinExistence type="predicted"/>
<dbReference type="InterPro" id="IPR000719">
    <property type="entry name" value="Prot_kinase_dom"/>
</dbReference>
<evidence type="ECO:0000256" key="7">
    <source>
        <dbReference type="ARBA" id="ARBA00047899"/>
    </source>
</evidence>
<dbReference type="Proteomes" id="UP000191901">
    <property type="component" value="Chromosome"/>
</dbReference>
<dbReference type="RefSeq" id="WP_080811254.1">
    <property type="nucleotide sequence ID" value="NZ_CP021983.2"/>
</dbReference>
<dbReference type="NCBIfam" id="NF045510">
    <property type="entry name" value="4Cys_prefix_kin"/>
    <property type="match status" value="1"/>
</dbReference>
<keyword evidence="2" id="KW-0723">Serine/threonine-protein kinase</keyword>
<evidence type="ECO:0000256" key="1">
    <source>
        <dbReference type="ARBA" id="ARBA00012513"/>
    </source>
</evidence>
<reference evidence="10 11" key="1">
    <citation type="journal article" date="2016" name="Biochim. Biophys. Acta">
        <title>Characterization of red-shifted phycobilisomes isolated from the chlorophyll f-containing cyanobacterium Halomicronema hongdechloris.</title>
        <authorList>
            <person name="Li Y."/>
            <person name="Lin Y."/>
            <person name="Garvey C.J."/>
            <person name="Birch D."/>
            <person name="Corkery R.W."/>
            <person name="Loughlin P.C."/>
            <person name="Scheer H."/>
            <person name="Willows R.D."/>
            <person name="Chen M."/>
        </authorList>
    </citation>
    <scope>NUCLEOTIDE SEQUENCE [LARGE SCALE GENOMIC DNA]</scope>
    <source>
        <strain evidence="10 11">C2206</strain>
    </source>
</reference>
<dbReference type="PANTHER" id="PTHR24363">
    <property type="entry name" value="SERINE/THREONINE PROTEIN KINASE"/>
    <property type="match status" value="1"/>
</dbReference>
<dbReference type="GO" id="GO:0004674">
    <property type="term" value="F:protein serine/threonine kinase activity"/>
    <property type="evidence" value="ECO:0007669"/>
    <property type="project" value="UniProtKB-KW"/>
</dbReference>
<dbReference type="SUPFAM" id="SSF56112">
    <property type="entry name" value="Protein kinase-like (PK-like)"/>
    <property type="match status" value="1"/>
</dbReference>
<comment type="catalytic activity">
    <reaction evidence="8">
        <text>L-seryl-[protein] + ATP = O-phospho-L-seryl-[protein] + ADP + H(+)</text>
        <dbReference type="Rhea" id="RHEA:17989"/>
        <dbReference type="Rhea" id="RHEA-COMP:9863"/>
        <dbReference type="Rhea" id="RHEA-COMP:11604"/>
        <dbReference type="ChEBI" id="CHEBI:15378"/>
        <dbReference type="ChEBI" id="CHEBI:29999"/>
        <dbReference type="ChEBI" id="CHEBI:30616"/>
        <dbReference type="ChEBI" id="CHEBI:83421"/>
        <dbReference type="ChEBI" id="CHEBI:456216"/>
        <dbReference type="EC" id="2.7.11.1"/>
    </reaction>
</comment>
<dbReference type="InterPro" id="IPR011009">
    <property type="entry name" value="Kinase-like_dom_sf"/>
</dbReference>
<accession>A0A1Z3HSQ0</accession>
<evidence type="ECO:0000256" key="6">
    <source>
        <dbReference type="ARBA" id="ARBA00022840"/>
    </source>
</evidence>
<sequence>MSYCINPKCPDRQQPDSRTVCAACGMALLIQGRYRLLRPLREVDEWGPTDIFAVDDRGTRKVLKLLKQPKLLPLFEREATTLQQLCHPGIPHVDLDGYFTVTTPKGKELHGLVMENIQGQTLENWLAEHGTADSTLAQDWLRQITEILGLVHQNQLFHRDIKLSNIMRRPDGQLALIDFGTVRQMTGTYLAKIGGKRDVTSVVSPGYTPIEQINGKAVPQSDFYALGRSFVYVLTGQHPIDLEEDASTGQISWRHLAPHVPPWFADLIDDLMAPFPGQRPLNAEEILQRLERGLSGWRQRLSPQGVMRLLLAANLCLLLLNLAVGWHWLQRRQSPAASPISTLPGLRSHLTTARPRVHDLSLSHC</sequence>
<keyword evidence="11" id="KW-1185">Reference proteome</keyword>
<keyword evidence="4" id="KW-0547">Nucleotide-binding</keyword>
<dbReference type="GO" id="GO:0005524">
    <property type="term" value="F:ATP binding"/>
    <property type="evidence" value="ECO:0007669"/>
    <property type="project" value="UniProtKB-KW"/>
</dbReference>
<gene>
    <name evidence="10" type="ORF">XM38_042600</name>
</gene>
<dbReference type="OrthoDB" id="428645at2"/>
<dbReference type="PANTHER" id="PTHR24363:SF0">
    <property type="entry name" value="SERINE_THREONINE KINASE LIKE DOMAIN CONTAINING 1"/>
    <property type="match status" value="1"/>
</dbReference>
<dbReference type="PROSITE" id="PS50011">
    <property type="entry name" value="PROTEIN_KINASE_DOM"/>
    <property type="match status" value="1"/>
</dbReference>
<feature type="domain" description="Protein kinase" evidence="9">
    <location>
        <begin position="37"/>
        <end position="294"/>
    </location>
</feature>
<dbReference type="KEGG" id="hhg:XM38_042600"/>
<name>A0A1Z3HSQ0_9CYAN</name>
<comment type="catalytic activity">
    <reaction evidence="7">
        <text>L-threonyl-[protein] + ATP = O-phospho-L-threonyl-[protein] + ADP + H(+)</text>
        <dbReference type="Rhea" id="RHEA:46608"/>
        <dbReference type="Rhea" id="RHEA-COMP:11060"/>
        <dbReference type="Rhea" id="RHEA-COMP:11605"/>
        <dbReference type="ChEBI" id="CHEBI:15378"/>
        <dbReference type="ChEBI" id="CHEBI:30013"/>
        <dbReference type="ChEBI" id="CHEBI:30616"/>
        <dbReference type="ChEBI" id="CHEBI:61977"/>
        <dbReference type="ChEBI" id="CHEBI:456216"/>
        <dbReference type="EC" id="2.7.11.1"/>
    </reaction>
</comment>
<dbReference type="Gene3D" id="1.10.510.10">
    <property type="entry name" value="Transferase(Phosphotransferase) domain 1"/>
    <property type="match status" value="1"/>
</dbReference>
<evidence type="ECO:0000313" key="11">
    <source>
        <dbReference type="Proteomes" id="UP000191901"/>
    </source>
</evidence>
<dbReference type="SMART" id="SM00220">
    <property type="entry name" value="S_TKc"/>
    <property type="match status" value="1"/>
</dbReference>
<dbReference type="EMBL" id="CP021983">
    <property type="protein sequence ID" value="ASC73296.1"/>
    <property type="molecule type" value="Genomic_DNA"/>
</dbReference>
<evidence type="ECO:0000256" key="2">
    <source>
        <dbReference type="ARBA" id="ARBA00022527"/>
    </source>
</evidence>
<evidence type="ECO:0000256" key="5">
    <source>
        <dbReference type="ARBA" id="ARBA00022777"/>
    </source>
</evidence>
<organism evidence="10 11">
    <name type="scientific">Halomicronema hongdechloris C2206</name>
    <dbReference type="NCBI Taxonomy" id="1641165"/>
    <lineage>
        <taxon>Bacteria</taxon>
        <taxon>Bacillati</taxon>
        <taxon>Cyanobacteriota</taxon>
        <taxon>Cyanophyceae</taxon>
        <taxon>Nodosilineales</taxon>
        <taxon>Nodosilineaceae</taxon>
        <taxon>Halomicronema</taxon>
    </lineage>
</organism>
<protein>
    <recommendedName>
        <fullName evidence="1">non-specific serine/threonine protein kinase</fullName>
        <ecNumber evidence="1">2.7.11.1</ecNumber>
    </recommendedName>
</protein>
<dbReference type="EC" id="2.7.11.1" evidence="1"/>
<dbReference type="CDD" id="cd14014">
    <property type="entry name" value="STKc_PknB_like"/>
    <property type="match status" value="1"/>
</dbReference>
<evidence type="ECO:0000256" key="4">
    <source>
        <dbReference type="ARBA" id="ARBA00022741"/>
    </source>
</evidence>
<evidence type="ECO:0000259" key="9">
    <source>
        <dbReference type="PROSITE" id="PS50011"/>
    </source>
</evidence>
<evidence type="ECO:0000256" key="3">
    <source>
        <dbReference type="ARBA" id="ARBA00022679"/>
    </source>
</evidence>
<keyword evidence="3" id="KW-0808">Transferase</keyword>
<dbReference type="AlphaFoldDB" id="A0A1Z3HSQ0"/>
<evidence type="ECO:0000256" key="8">
    <source>
        <dbReference type="ARBA" id="ARBA00048679"/>
    </source>
</evidence>
<evidence type="ECO:0000313" key="10">
    <source>
        <dbReference type="EMBL" id="ASC73296.1"/>
    </source>
</evidence>
<dbReference type="Pfam" id="PF00069">
    <property type="entry name" value="Pkinase"/>
    <property type="match status" value="1"/>
</dbReference>
<keyword evidence="6" id="KW-0067">ATP-binding</keyword>
<keyword evidence="5 10" id="KW-0418">Kinase</keyword>